<dbReference type="GO" id="GO:0005737">
    <property type="term" value="C:cytoplasm"/>
    <property type="evidence" value="ECO:0007669"/>
    <property type="project" value="TreeGrafter"/>
</dbReference>
<reference evidence="6" key="1">
    <citation type="submission" date="2022-09" db="EMBL/GenBank/DDBJ databases">
        <title>Complete Genomes of Fervidibacillus albus and Fervidibacillus halotolerans isolated from tidal flat sediments.</title>
        <authorList>
            <person name="Kwon K.K."/>
            <person name="Yang S.-H."/>
            <person name="Park M.J."/>
            <person name="Oh H.-M."/>
        </authorList>
    </citation>
    <scope>NUCLEOTIDE SEQUENCE</scope>
    <source>
        <strain evidence="6">MEBiC13591</strain>
    </source>
</reference>
<evidence type="ECO:0000256" key="3">
    <source>
        <dbReference type="ARBA" id="ARBA00023284"/>
    </source>
</evidence>
<dbReference type="PANTHER" id="PTHR45663">
    <property type="entry name" value="GEO12009P1"/>
    <property type="match status" value="1"/>
</dbReference>
<comment type="similarity">
    <text evidence="1">Belongs to the thioredoxin family.</text>
</comment>
<evidence type="ECO:0000313" key="6">
    <source>
        <dbReference type="EMBL" id="WAA08756.1"/>
    </source>
</evidence>
<gene>
    <name evidence="6" type="ORF">OE104_08915</name>
</gene>
<keyword evidence="4" id="KW-0732">Signal</keyword>
<dbReference type="SUPFAM" id="SSF52833">
    <property type="entry name" value="Thioredoxin-like"/>
    <property type="match status" value="1"/>
</dbReference>
<feature type="chain" id="PRO_5038790951" evidence="4">
    <location>
        <begin position="20"/>
        <end position="157"/>
    </location>
</feature>
<feature type="domain" description="Thioredoxin" evidence="5">
    <location>
        <begin position="15"/>
        <end position="155"/>
    </location>
</feature>
<dbReference type="InterPro" id="IPR013766">
    <property type="entry name" value="Thioredoxin_domain"/>
</dbReference>
<keyword evidence="2" id="KW-1015">Disulfide bond</keyword>
<evidence type="ECO:0000256" key="4">
    <source>
        <dbReference type="SAM" id="SignalP"/>
    </source>
</evidence>
<name>A0A9E8LT76_9BACI</name>
<sequence>MKKILIFLSIMIVGFAALAILNDYDTEQALEDNPYQKEDLNAATIEQLDDPNYKNIILPEQLKTQLENGESVTVYFYSPTCSWCEKMTPIAVSLAKELQIDLKLYNVLEFEEGWDDYDIEATPTIVHFENGKEVARTVGYDEEENLREWFEQFVLQN</sequence>
<evidence type="ECO:0000313" key="7">
    <source>
        <dbReference type="Proteomes" id="UP001164718"/>
    </source>
</evidence>
<dbReference type="PROSITE" id="PS51352">
    <property type="entry name" value="THIOREDOXIN_2"/>
    <property type="match status" value="1"/>
</dbReference>
<dbReference type="Gene3D" id="3.40.30.10">
    <property type="entry name" value="Glutaredoxin"/>
    <property type="match status" value="1"/>
</dbReference>
<proteinExistence type="inferred from homology"/>
<dbReference type="Proteomes" id="UP001164718">
    <property type="component" value="Chromosome"/>
</dbReference>
<keyword evidence="3" id="KW-0676">Redox-active center</keyword>
<dbReference type="KEGG" id="faf:OE104_08915"/>
<organism evidence="6 7">
    <name type="scientific">Fervidibacillus albus</name>
    <dbReference type="NCBI Taxonomy" id="2980026"/>
    <lineage>
        <taxon>Bacteria</taxon>
        <taxon>Bacillati</taxon>
        <taxon>Bacillota</taxon>
        <taxon>Bacilli</taxon>
        <taxon>Bacillales</taxon>
        <taxon>Bacillaceae</taxon>
        <taxon>Fervidibacillus</taxon>
    </lineage>
</organism>
<evidence type="ECO:0000259" key="5">
    <source>
        <dbReference type="PROSITE" id="PS51352"/>
    </source>
</evidence>
<dbReference type="CDD" id="cd02947">
    <property type="entry name" value="TRX_family"/>
    <property type="match status" value="1"/>
</dbReference>
<evidence type="ECO:0000256" key="2">
    <source>
        <dbReference type="ARBA" id="ARBA00023157"/>
    </source>
</evidence>
<dbReference type="GO" id="GO:0015035">
    <property type="term" value="F:protein-disulfide reductase activity"/>
    <property type="evidence" value="ECO:0007669"/>
    <property type="project" value="TreeGrafter"/>
</dbReference>
<evidence type="ECO:0000256" key="1">
    <source>
        <dbReference type="ARBA" id="ARBA00008987"/>
    </source>
</evidence>
<accession>A0A9E8LT76</accession>
<dbReference type="AlphaFoldDB" id="A0A9E8LT76"/>
<dbReference type="InterPro" id="IPR036249">
    <property type="entry name" value="Thioredoxin-like_sf"/>
</dbReference>
<dbReference type="RefSeq" id="WP_275416538.1">
    <property type="nucleotide sequence ID" value="NZ_CP106878.1"/>
</dbReference>
<dbReference type="EMBL" id="CP106878">
    <property type="protein sequence ID" value="WAA08756.1"/>
    <property type="molecule type" value="Genomic_DNA"/>
</dbReference>
<dbReference type="PANTHER" id="PTHR45663:SF11">
    <property type="entry name" value="GEO12009P1"/>
    <property type="match status" value="1"/>
</dbReference>
<keyword evidence="7" id="KW-1185">Reference proteome</keyword>
<protein>
    <submittedName>
        <fullName evidence="6">Thioredoxin family protein</fullName>
    </submittedName>
</protein>
<dbReference type="Pfam" id="PF00085">
    <property type="entry name" value="Thioredoxin"/>
    <property type="match status" value="1"/>
</dbReference>
<feature type="signal peptide" evidence="4">
    <location>
        <begin position="1"/>
        <end position="19"/>
    </location>
</feature>